<dbReference type="eggNOG" id="arCOG00181">
    <property type="taxonomic scope" value="Archaea"/>
</dbReference>
<dbReference type="Pfam" id="PF08352">
    <property type="entry name" value="oligo_HPY"/>
    <property type="match status" value="1"/>
</dbReference>
<keyword evidence="2" id="KW-0813">Transport</keyword>
<dbReference type="HOGENOM" id="CLU_000604_1_23_2"/>
<gene>
    <name evidence="8" type="ordered locus">Smar_0271</name>
</gene>
<dbReference type="NCBIfam" id="TIGR01727">
    <property type="entry name" value="oligo_HPY"/>
    <property type="match status" value="1"/>
</dbReference>
<protein>
    <submittedName>
        <fullName evidence="8">Oligopeptide/dipeptide ABC transporter, ATPase subunit</fullName>
    </submittedName>
</protein>
<evidence type="ECO:0000256" key="5">
    <source>
        <dbReference type="ARBA" id="ARBA00022840"/>
    </source>
</evidence>
<dbReference type="STRING" id="399550.Smar_0271"/>
<feature type="domain" description="ABC transporter" evidence="7">
    <location>
        <begin position="5"/>
        <end position="254"/>
    </location>
</feature>
<dbReference type="PANTHER" id="PTHR43297">
    <property type="entry name" value="OLIGOPEPTIDE TRANSPORT ATP-BINDING PROTEIN APPD"/>
    <property type="match status" value="1"/>
</dbReference>
<evidence type="ECO:0000256" key="3">
    <source>
        <dbReference type="ARBA" id="ARBA00022475"/>
    </source>
</evidence>
<organism evidence="8 9">
    <name type="scientific">Staphylothermus marinus (strain ATCC 43588 / DSM 3639 / JCM 9404 / F1)</name>
    <dbReference type="NCBI Taxonomy" id="399550"/>
    <lineage>
        <taxon>Archaea</taxon>
        <taxon>Thermoproteota</taxon>
        <taxon>Thermoprotei</taxon>
        <taxon>Desulfurococcales</taxon>
        <taxon>Desulfurococcaceae</taxon>
        <taxon>Staphylothermus</taxon>
    </lineage>
</organism>
<dbReference type="GO" id="GO:0005886">
    <property type="term" value="C:plasma membrane"/>
    <property type="evidence" value="ECO:0007669"/>
    <property type="project" value="UniProtKB-SubCell"/>
</dbReference>
<evidence type="ECO:0000256" key="4">
    <source>
        <dbReference type="ARBA" id="ARBA00022741"/>
    </source>
</evidence>
<dbReference type="InterPro" id="IPR003593">
    <property type="entry name" value="AAA+_ATPase"/>
</dbReference>
<dbReference type="CDD" id="cd03257">
    <property type="entry name" value="ABC_NikE_OppD_transporters"/>
    <property type="match status" value="1"/>
</dbReference>
<dbReference type="Pfam" id="PF00005">
    <property type="entry name" value="ABC_tran"/>
    <property type="match status" value="1"/>
</dbReference>
<evidence type="ECO:0000256" key="6">
    <source>
        <dbReference type="ARBA" id="ARBA00023136"/>
    </source>
</evidence>
<evidence type="ECO:0000256" key="2">
    <source>
        <dbReference type="ARBA" id="ARBA00022448"/>
    </source>
</evidence>
<dbReference type="GO" id="GO:0005524">
    <property type="term" value="F:ATP binding"/>
    <property type="evidence" value="ECO:0007669"/>
    <property type="project" value="UniProtKB-KW"/>
</dbReference>
<dbReference type="Gene3D" id="3.40.50.300">
    <property type="entry name" value="P-loop containing nucleotide triphosphate hydrolases"/>
    <property type="match status" value="1"/>
</dbReference>
<keyword evidence="4" id="KW-0547">Nucleotide-binding</keyword>
<proteinExistence type="predicted"/>
<dbReference type="SUPFAM" id="SSF52540">
    <property type="entry name" value="P-loop containing nucleoside triphosphate hydrolases"/>
    <property type="match status" value="1"/>
</dbReference>
<dbReference type="KEGG" id="smr:Smar_0271"/>
<dbReference type="InterPro" id="IPR003439">
    <property type="entry name" value="ABC_transporter-like_ATP-bd"/>
</dbReference>
<dbReference type="GO" id="GO:0016887">
    <property type="term" value="F:ATP hydrolysis activity"/>
    <property type="evidence" value="ECO:0007669"/>
    <property type="project" value="InterPro"/>
</dbReference>
<dbReference type="AlphaFoldDB" id="A3DL74"/>
<dbReference type="PANTHER" id="PTHR43297:SF2">
    <property type="entry name" value="DIPEPTIDE TRANSPORT ATP-BINDING PROTEIN DPPD"/>
    <property type="match status" value="1"/>
</dbReference>
<dbReference type="InterPro" id="IPR027417">
    <property type="entry name" value="P-loop_NTPase"/>
</dbReference>
<evidence type="ECO:0000259" key="7">
    <source>
        <dbReference type="PROSITE" id="PS50893"/>
    </source>
</evidence>
<dbReference type="InterPro" id="IPR050388">
    <property type="entry name" value="ABC_Ni/Peptide_Import"/>
</dbReference>
<dbReference type="EMBL" id="CP000575">
    <property type="protein sequence ID" value="ABN69384.1"/>
    <property type="molecule type" value="Genomic_DNA"/>
</dbReference>
<dbReference type="RefSeq" id="WP_011838575.1">
    <property type="nucleotide sequence ID" value="NC_009033.1"/>
</dbReference>
<reference evidence="9" key="1">
    <citation type="journal article" date="2009" name="BMC Genomics">
        <title>The complete genome sequence of Staphylothermus marinus reveals differences in sulfur metabolism among heterotrophic Crenarchaeota.</title>
        <authorList>
            <person name="Anderson I.J."/>
            <person name="Dharmarajan L."/>
            <person name="Rodriguez J."/>
            <person name="Hooper S."/>
            <person name="Porat I."/>
            <person name="Ulrich L.E."/>
            <person name="Elkins J.G."/>
            <person name="Mavromatis K."/>
            <person name="Sun H."/>
            <person name="Land M."/>
            <person name="Lapidus A."/>
            <person name="Lucas S."/>
            <person name="Barry K."/>
            <person name="Huber H."/>
            <person name="Zhulin I.B."/>
            <person name="Whitman W.B."/>
            <person name="Mukhopadhyay B."/>
            <person name="Woese C."/>
            <person name="Bristow J."/>
            <person name="Kyrpides N."/>
        </authorList>
    </citation>
    <scope>NUCLEOTIDE SEQUENCE [LARGE SCALE GENOMIC DNA]</scope>
    <source>
        <strain evidence="9">ATCC 43588 / DSM 3639 / JCM 9404 / F1</strain>
    </source>
</reference>
<evidence type="ECO:0000256" key="1">
    <source>
        <dbReference type="ARBA" id="ARBA00004202"/>
    </source>
</evidence>
<dbReference type="SMART" id="SM00382">
    <property type="entry name" value="AAA"/>
    <property type="match status" value="1"/>
</dbReference>
<dbReference type="Proteomes" id="UP000000254">
    <property type="component" value="Chromosome"/>
</dbReference>
<evidence type="ECO:0000313" key="9">
    <source>
        <dbReference type="Proteomes" id="UP000000254"/>
    </source>
</evidence>
<dbReference type="GO" id="GO:0015833">
    <property type="term" value="P:peptide transport"/>
    <property type="evidence" value="ECO:0007669"/>
    <property type="project" value="InterPro"/>
</dbReference>
<name>A3DL74_STAMF</name>
<evidence type="ECO:0000313" key="8">
    <source>
        <dbReference type="EMBL" id="ABN69384.1"/>
    </source>
</evidence>
<accession>A3DL74</accession>
<dbReference type="GeneID" id="4906658"/>
<keyword evidence="6" id="KW-0472">Membrane</keyword>
<keyword evidence="5" id="KW-0067">ATP-binding</keyword>
<keyword evidence="9" id="KW-1185">Reference proteome</keyword>
<keyword evidence="3" id="KW-1003">Cell membrane</keyword>
<dbReference type="OrthoDB" id="18209at2157"/>
<sequence>MVLAVKAENLWIGYMDEEENILWAVRGISIEVLEREIYCLVGESGCGKSTLGNAIVGILPPYSVTKGRLRVFNREVIVEDEKHYEEIRGKLVTLIPQNPGKALNPYLTISEQFYYVFNSLYELNKENSLKKARELLGIVGLDPEQVLDSYPHELSGGMQQRTAIALALATGAKIVVADEPTSALDANLRLQLLKLLLRLKNELGLTIIMITHDILSATRICDRVAVMYAGKIVEETSTREIIENPLHPYTKMLFDAVPILGVKKKLVSYLGEPPRPGEYIKGCQFSKRCPKAMDICREKEPEIIEINGHRVACWLYNVEGGEK</sequence>
<comment type="subcellular location">
    <subcellularLocation>
        <location evidence="1">Cell membrane</location>
        <topology evidence="1">Peripheral membrane protein</topology>
    </subcellularLocation>
</comment>
<dbReference type="PROSITE" id="PS50893">
    <property type="entry name" value="ABC_TRANSPORTER_2"/>
    <property type="match status" value="1"/>
</dbReference>
<reference evidence="8 9" key="2">
    <citation type="journal article" date="2009" name="Stand. Genomic Sci.">
        <title>Complete genome sequence of Staphylothermus marinus Stetter and Fiala 1986 type strain F1.</title>
        <authorList>
            <person name="Anderson I.J."/>
            <person name="Sun H."/>
            <person name="Lapidus A."/>
            <person name="Copeland A."/>
            <person name="Glavina Del Rio T."/>
            <person name="Tice H."/>
            <person name="Dalin E."/>
            <person name="Lucas S."/>
            <person name="Barry K."/>
            <person name="Land M."/>
            <person name="Richardson P."/>
            <person name="Huber H."/>
            <person name="Kyrpides N.C."/>
        </authorList>
    </citation>
    <scope>NUCLEOTIDE SEQUENCE [LARGE SCALE GENOMIC DNA]</scope>
    <source>
        <strain evidence="9">ATCC 43588 / DSM 3639 / JCM 9404 / F1</strain>
    </source>
</reference>
<dbReference type="InterPro" id="IPR013563">
    <property type="entry name" value="Oligopep_ABC_C"/>
</dbReference>